<dbReference type="AlphaFoldDB" id="A0AAV7T6J6"/>
<gene>
    <name evidence="1" type="ORF">NDU88_003698</name>
</gene>
<comment type="caution">
    <text evidence="1">The sequence shown here is derived from an EMBL/GenBank/DDBJ whole genome shotgun (WGS) entry which is preliminary data.</text>
</comment>
<keyword evidence="2" id="KW-1185">Reference proteome</keyword>
<sequence length="98" mass="10284">MCGAQRSWCRQLFGDGVQRHRSEQGCSVKQGGAGSGIVVAEALTLLRPSQRCGTGRCFVTLTSGVHRPQCGQGCLVTTLESMVLVSVDWGCGGRLDGA</sequence>
<evidence type="ECO:0000313" key="1">
    <source>
        <dbReference type="EMBL" id="KAJ1171840.1"/>
    </source>
</evidence>
<dbReference type="EMBL" id="JANPWB010000007">
    <property type="protein sequence ID" value="KAJ1171840.1"/>
    <property type="molecule type" value="Genomic_DNA"/>
</dbReference>
<evidence type="ECO:0000313" key="2">
    <source>
        <dbReference type="Proteomes" id="UP001066276"/>
    </source>
</evidence>
<accession>A0AAV7T6J6</accession>
<protein>
    <submittedName>
        <fullName evidence="1">Uncharacterized protein</fullName>
    </submittedName>
</protein>
<organism evidence="1 2">
    <name type="scientific">Pleurodeles waltl</name>
    <name type="common">Iberian ribbed newt</name>
    <dbReference type="NCBI Taxonomy" id="8319"/>
    <lineage>
        <taxon>Eukaryota</taxon>
        <taxon>Metazoa</taxon>
        <taxon>Chordata</taxon>
        <taxon>Craniata</taxon>
        <taxon>Vertebrata</taxon>
        <taxon>Euteleostomi</taxon>
        <taxon>Amphibia</taxon>
        <taxon>Batrachia</taxon>
        <taxon>Caudata</taxon>
        <taxon>Salamandroidea</taxon>
        <taxon>Salamandridae</taxon>
        <taxon>Pleurodelinae</taxon>
        <taxon>Pleurodeles</taxon>
    </lineage>
</organism>
<dbReference type="Proteomes" id="UP001066276">
    <property type="component" value="Chromosome 4_1"/>
</dbReference>
<reference evidence="1" key="1">
    <citation type="journal article" date="2022" name="bioRxiv">
        <title>Sequencing and chromosome-scale assembly of the giantPleurodeles waltlgenome.</title>
        <authorList>
            <person name="Brown T."/>
            <person name="Elewa A."/>
            <person name="Iarovenko S."/>
            <person name="Subramanian E."/>
            <person name="Araus A.J."/>
            <person name="Petzold A."/>
            <person name="Susuki M."/>
            <person name="Suzuki K.-i.T."/>
            <person name="Hayashi T."/>
            <person name="Toyoda A."/>
            <person name="Oliveira C."/>
            <person name="Osipova E."/>
            <person name="Leigh N.D."/>
            <person name="Simon A."/>
            <person name="Yun M.H."/>
        </authorList>
    </citation>
    <scope>NUCLEOTIDE SEQUENCE</scope>
    <source>
        <strain evidence="1">20211129_DDA</strain>
        <tissue evidence="1">Liver</tissue>
    </source>
</reference>
<proteinExistence type="predicted"/>
<name>A0AAV7T6J6_PLEWA</name>